<dbReference type="AlphaFoldDB" id="A0A0A9R5N2"/>
<reference evidence="1" key="1">
    <citation type="submission" date="2014-09" db="EMBL/GenBank/DDBJ databases">
        <authorList>
            <person name="Magalhaes I.L.F."/>
            <person name="Oliveira U."/>
            <person name="Santos F.R."/>
            <person name="Vidigal T.H.D.A."/>
            <person name="Brescovit A.D."/>
            <person name="Santos A.J."/>
        </authorList>
    </citation>
    <scope>NUCLEOTIDE SEQUENCE</scope>
    <source>
        <tissue evidence="1">Shoot tissue taken approximately 20 cm above the soil surface</tissue>
    </source>
</reference>
<name>A0A0A9R5N2_ARUDO</name>
<evidence type="ECO:0000313" key="1">
    <source>
        <dbReference type="EMBL" id="JAD63959.1"/>
    </source>
</evidence>
<organism evidence="1">
    <name type="scientific">Arundo donax</name>
    <name type="common">Giant reed</name>
    <name type="synonym">Donax arundinaceus</name>
    <dbReference type="NCBI Taxonomy" id="35708"/>
    <lineage>
        <taxon>Eukaryota</taxon>
        <taxon>Viridiplantae</taxon>
        <taxon>Streptophyta</taxon>
        <taxon>Embryophyta</taxon>
        <taxon>Tracheophyta</taxon>
        <taxon>Spermatophyta</taxon>
        <taxon>Magnoliopsida</taxon>
        <taxon>Liliopsida</taxon>
        <taxon>Poales</taxon>
        <taxon>Poaceae</taxon>
        <taxon>PACMAD clade</taxon>
        <taxon>Arundinoideae</taxon>
        <taxon>Arundineae</taxon>
        <taxon>Arundo</taxon>
    </lineage>
</organism>
<reference evidence="1" key="2">
    <citation type="journal article" date="2015" name="Data Brief">
        <title>Shoot transcriptome of the giant reed, Arundo donax.</title>
        <authorList>
            <person name="Barrero R.A."/>
            <person name="Guerrero F.D."/>
            <person name="Moolhuijzen P."/>
            <person name="Goolsby J.A."/>
            <person name="Tidwell J."/>
            <person name="Bellgard S.E."/>
            <person name="Bellgard M.I."/>
        </authorList>
    </citation>
    <scope>NUCLEOTIDE SEQUENCE</scope>
    <source>
        <tissue evidence="1">Shoot tissue taken approximately 20 cm above the soil surface</tissue>
    </source>
</reference>
<dbReference type="EMBL" id="GBRH01233936">
    <property type="protein sequence ID" value="JAD63959.1"/>
    <property type="molecule type" value="Transcribed_RNA"/>
</dbReference>
<proteinExistence type="predicted"/>
<sequence>MCHLSTTKASGARPRAMSTAMVLCSWNSFRGRSRSIQTSLETIILWVG</sequence>
<protein>
    <submittedName>
        <fullName evidence="1">BRL1</fullName>
    </submittedName>
</protein>
<accession>A0A0A9R5N2</accession>